<sequence>MAQVSYNQLFEHLPPMPCPDGNASPMSDTDDMCRRRKGSLKRPLQSCDVEPADLEMLKVIGRGTFAQQVALAKDRQTSNVYAVKSCDKQNLVKRKQVVHTWTEKRILEKLRGHPFIVTLFSTFSTPDEVHFVLEYCPGGELFYHLHQQDRFDDVSVQFYAAEVLTALHSLHTANIVYRDLKPENVLLDAAGHIRLADFGFCKDIGDAERTFSFCGSPEYLSPEMIKRRGHTVATDMWSFGCFCYELAVGHPPFQMQNDALPALFESIQRGFVYFPPSLNPCFVAFVKGCLDVNPATRFTTAQAMDHPFFKDIAWSDVLARHLKPPFIPPVDGIESTQNFDDDFTSESPRSPTLLDMKHKRLAQDAPSPEVDVFVDF</sequence>
<dbReference type="Gene3D" id="3.30.200.20">
    <property type="entry name" value="Phosphorylase Kinase, domain 1"/>
    <property type="match status" value="1"/>
</dbReference>
<keyword evidence="1" id="KW-0723">Serine/threonine-protein kinase</keyword>
<dbReference type="InterPro" id="IPR000719">
    <property type="entry name" value="Prot_kinase_dom"/>
</dbReference>
<gene>
    <name evidence="9" type="ORF">Ae201684_000776</name>
</gene>
<dbReference type="SUPFAM" id="SSF56112">
    <property type="entry name" value="Protein kinase-like (PK-like)"/>
    <property type="match status" value="1"/>
</dbReference>
<dbReference type="GO" id="GO:0004674">
    <property type="term" value="F:protein serine/threonine kinase activity"/>
    <property type="evidence" value="ECO:0007669"/>
    <property type="project" value="UniProtKB-KW"/>
</dbReference>
<name>A0A6G0XV06_9STRA</name>
<reference evidence="9 10" key="1">
    <citation type="submission" date="2019-07" db="EMBL/GenBank/DDBJ databases">
        <title>Genomics analysis of Aphanomyces spp. identifies a new class of oomycete effector associated with host adaptation.</title>
        <authorList>
            <person name="Gaulin E."/>
        </authorList>
    </citation>
    <scope>NUCLEOTIDE SEQUENCE [LARGE SCALE GENOMIC DNA]</scope>
    <source>
        <strain evidence="9 10">ATCC 201684</strain>
    </source>
</reference>
<comment type="caution">
    <text evidence="9">The sequence shown here is derived from an EMBL/GenBank/DDBJ whole genome shotgun (WGS) entry which is preliminary data.</text>
</comment>
<dbReference type="Pfam" id="PF00069">
    <property type="entry name" value="Pkinase"/>
    <property type="match status" value="1"/>
</dbReference>
<evidence type="ECO:0000256" key="6">
    <source>
        <dbReference type="ARBA" id="ARBA00022840"/>
    </source>
</evidence>
<dbReference type="PANTHER" id="PTHR24351">
    <property type="entry name" value="RIBOSOMAL PROTEIN S6 KINASE"/>
    <property type="match status" value="1"/>
</dbReference>
<keyword evidence="10" id="KW-1185">Reference proteome</keyword>
<evidence type="ECO:0008006" key="11">
    <source>
        <dbReference type="Google" id="ProtNLM"/>
    </source>
</evidence>
<evidence type="ECO:0000256" key="5">
    <source>
        <dbReference type="ARBA" id="ARBA00022777"/>
    </source>
</evidence>
<keyword evidence="5" id="KW-0418">Kinase</keyword>
<keyword evidence="3" id="KW-0808">Transferase</keyword>
<evidence type="ECO:0000256" key="2">
    <source>
        <dbReference type="ARBA" id="ARBA00022553"/>
    </source>
</evidence>
<keyword evidence="6" id="KW-0067">ATP-binding</keyword>
<dbReference type="SMART" id="SM00220">
    <property type="entry name" value="S_TKc"/>
    <property type="match status" value="1"/>
</dbReference>
<organism evidence="9 10">
    <name type="scientific">Aphanomyces euteiches</name>
    <dbReference type="NCBI Taxonomy" id="100861"/>
    <lineage>
        <taxon>Eukaryota</taxon>
        <taxon>Sar</taxon>
        <taxon>Stramenopiles</taxon>
        <taxon>Oomycota</taxon>
        <taxon>Saprolegniomycetes</taxon>
        <taxon>Saprolegniales</taxon>
        <taxon>Verrucalvaceae</taxon>
        <taxon>Aphanomyces</taxon>
    </lineage>
</organism>
<keyword evidence="4" id="KW-0547">Nucleotide-binding</keyword>
<dbReference type="Proteomes" id="UP000481153">
    <property type="component" value="Unassembled WGS sequence"/>
</dbReference>
<evidence type="ECO:0000313" key="10">
    <source>
        <dbReference type="Proteomes" id="UP000481153"/>
    </source>
</evidence>
<evidence type="ECO:0000259" key="7">
    <source>
        <dbReference type="PROSITE" id="PS50011"/>
    </source>
</evidence>
<dbReference type="GO" id="GO:0005524">
    <property type="term" value="F:ATP binding"/>
    <property type="evidence" value="ECO:0007669"/>
    <property type="project" value="UniProtKB-KW"/>
</dbReference>
<dbReference type="PROSITE" id="PS51285">
    <property type="entry name" value="AGC_KINASE_CTER"/>
    <property type="match status" value="1"/>
</dbReference>
<accession>A0A6G0XV06</accession>
<dbReference type="SMART" id="SM00133">
    <property type="entry name" value="S_TK_X"/>
    <property type="match status" value="1"/>
</dbReference>
<proteinExistence type="predicted"/>
<dbReference type="AlphaFoldDB" id="A0A6G0XV06"/>
<protein>
    <recommendedName>
        <fullName evidence="11">Protein kinase domain-containing protein</fullName>
    </recommendedName>
</protein>
<dbReference type="Gene3D" id="1.10.510.10">
    <property type="entry name" value="Transferase(Phosphotransferase) domain 1"/>
    <property type="match status" value="1"/>
</dbReference>
<evidence type="ECO:0000256" key="1">
    <source>
        <dbReference type="ARBA" id="ARBA00022527"/>
    </source>
</evidence>
<dbReference type="PROSITE" id="PS00108">
    <property type="entry name" value="PROTEIN_KINASE_ST"/>
    <property type="match status" value="1"/>
</dbReference>
<dbReference type="CDD" id="cd05123">
    <property type="entry name" value="STKc_AGC"/>
    <property type="match status" value="1"/>
</dbReference>
<evidence type="ECO:0000256" key="4">
    <source>
        <dbReference type="ARBA" id="ARBA00022741"/>
    </source>
</evidence>
<dbReference type="PROSITE" id="PS50011">
    <property type="entry name" value="PROTEIN_KINASE_DOM"/>
    <property type="match status" value="1"/>
</dbReference>
<dbReference type="InterPro" id="IPR011009">
    <property type="entry name" value="Kinase-like_dom_sf"/>
</dbReference>
<dbReference type="FunFam" id="1.10.510.10:FF:000048">
    <property type="entry name" value="Protein kinase C"/>
    <property type="match status" value="1"/>
</dbReference>
<dbReference type="EMBL" id="VJMJ01000009">
    <property type="protein sequence ID" value="KAF0744288.1"/>
    <property type="molecule type" value="Genomic_DNA"/>
</dbReference>
<dbReference type="InterPro" id="IPR000961">
    <property type="entry name" value="AGC-kinase_C"/>
</dbReference>
<dbReference type="VEuPathDB" id="FungiDB:AeMF1_008973"/>
<keyword evidence="2" id="KW-0597">Phosphoprotein</keyword>
<evidence type="ECO:0000313" key="9">
    <source>
        <dbReference type="EMBL" id="KAF0744288.1"/>
    </source>
</evidence>
<dbReference type="InterPro" id="IPR008271">
    <property type="entry name" value="Ser/Thr_kinase_AS"/>
</dbReference>
<feature type="domain" description="Protein kinase" evidence="7">
    <location>
        <begin position="54"/>
        <end position="309"/>
    </location>
</feature>
<feature type="domain" description="AGC-kinase C-terminal" evidence="8">
    <location>
        <begin position="310"/>
        <end position="376"/>
    </location>
</feature>
<evidence type="ECO:0000256" key="3">
    <source>
        <dbReference type="ARBA" id="ARBA00022679"/>
    </source>
</evidence>
<dbReference type="InterPro" id="IPR045270">
    <property type="entry name" value="STKc_AGC"/>
</dbReference>
<evidence type="ECO:0000259" key="8">
    <source>
        <dbReference type="PROSITE" id="PS51285"/>
    </source>
</evidence>